<dbReference type="GO" id="GO:0016020">
    <property type="term" value="C:membrane"/>
    <property type="evidence" value="ECO:0007669"/>
    <property type="project" value="UniProtKB-SubCell"/>
</dbReference>
<organism evidence="7 10">
    <name type="scientific">Adineta steineri</name>
    <dbReference type="NCBI Taxonomy" id="433720"/>
    <lineage>
        <taxon>Eukaryota</taxon>
        <taxon>Metazoa</taxon>
        <taxon>Spiralia</taxon>
        <taxon>Gnathifera</taxon>
        <taxon>Rotifera</taxon>
        <taxon>Eurotatoria</taxon>
        <taxon>Bdelloidea</taxon>
        <taxon>Adinetida</taxon>
        <taxon>Adinetidae</taxon>
        <taxon>Adineta</taxon>
    </lineage>
</organism>
<gene>
    <name evidence="7" type="ORF">BJG266_LOCUS11921</name>
    <name evidence="8" type="ORF">QVE165_LOCUS43916</name>
</gene>
<feature type="transmembrane region" description="Helical" evidence="5">
    <location>
        <begin position="56"/>
        <end position="75"/>
    </location>
</feature>
<sequence>MNNTNMDTFKEEKIVLHRVKFGILLILEIPSIILSLLFLIFFLTHQTVLRVRQNQGLILLLFINFIQVTFDLPMVMHFNRLGHVSPATPAYCTWWTFIEYTLDGISEMLMATISIQRHIFIFRAHMFNNRLYRYLLHHTPLLLCIVYPISFYLTVIVFSSCDGTQWDYNSNVCGFANCYIIYNKILATYDFSMDNGFPIVIIILANVTLLIRVIRQKLRRRGTVSWKKQRRMTVQLLSISLLYFIAWFPNILIGLIQQLLIPTFLIGIQFDYIFDLLYLICLLLPWICLGLFPEFTRWIRKLLFHRNAAHNIVRPRNNLS</sequence>
<feature type="transmembrane region" description="Helical" evidence="5">
    <location>
        <begin position="21"/>
        <end position="44"/>
    </location>
</feature>
<comment type="subcellular location">
    <subcellularLocation>
        <location evidence="1">Membrane</location>
    </subcellularLocation>
</comment>
<reference evidence="7" key="1">
    <citation type="submission" date="2021-02" db="EMBL/GenBank/DDBJ databases">
        <authorList>
            <person name="Nowell W R."/>
        </authorList>
    </citation>
    <scope>NUCLEOTIDE SEQUENCE</scope>
</reference>
<dbReference type="AlphaFoldDB" id="A0A814BIR7"/>
<dbReference type="OrthoDB" id="10031827at2759"/>
<evidence type="ECO:0000259" key="6">
    <source>
        <dbReference type="PROSITE" id="PS50262"/>
    </source>
</evidence>
<dbReference type="SUPFAM" id="SSF81321">
    <property type="entry name" value="Family A G protein-coupled receptor-like"/>
    <property type="match status" value="1"/>
</dbReference>
<keyword evidence="4 5" id="KW-0472">Membrane</keyword>
<evidence type="ECO:0000256" key="4">
    <source>
        <dbReference type="ARBA" id="ARBA00023136"/>
    </source>
</evidence>
<evidence type="ECO:0000313" key="7">
    <source>
        <dbReference type="EMBL" id="CAF0928085.1"/>
    </source>
</evidence>
<dbReference type="Proteomes" id="UP000663832">
    <property type="component" value="Unassembled WGS sequence"/>
</dbReference>
<evidence type="ECO:0000256" key="1">
    <source>
        <dbReference type="ARBA" id="ARBA00004370"/>
    </source>
</evidence>
<proteinExistence type="predicted"/>
<dbReference type="CDD" id="cd00637">
    <property type="entry name" value="7tm_classA_rhodopsin-like"/>
    <property type="match status" value="1"/>
</dbReference>
<dbReference type="EMBL" id="CAJNOI010000045">
    <property type="protein sequence ID" value="CAF0928085.1"/>
    <property type="molecule type" value="Genomic_DNA"/>
</dbReference>
<dbReference type="Pfam" id="PF00001">
    <property type="entry name" value="7tm_1"/>
    <property type="match status" value="1"/>
</dbReference>
<keyword evidence="9" id="KW-1185">Reference proteome</keyword>
<feature type="transmembrane region" description="Helical" evidence="5">
    <location>
        <begin position="196"/>
        <end position="215"/>
    </location>
</feature>
<dbReference type="EMBL" id="CAJNOM010000576">
    <property type="protein sequence ID" value="CAF1507762.1"/>
    <property type="molecule type" value="Genomic_DNA"/>
</dbReference>
<feature type="transmembrane region" description="Helical" evidence="5">
    <location>
        <begin position="236"/>
        <end position="260"/>
    </location>
</feature>
<evidence type="ECO:0000313" key="10">
    <source>
        <dbReference type="Proteomes" id="UP000663877"/>
    </source>
</evidence>
<dbReference type="InterPro" id="IPR000276">
    <property type="entry name" value="GPCR_Rhodpsn"/>
</dbReference>
<evidence type="ECO:0000313" key="9">
    <source>
        <dbReference type="Proteomes" id="UP000663832"/>
    </source>
</evidence>
<accession>A0A814BIR7</accession>
<dbReference type="Gene3D" id="1.20.1070.10">
    <property type="entry name" value="Rhodopsin 7-helix transmembrane proteins"/>
    <property type="match status" value="1"/>
</dbReference>
<keyword evidence="3 5" id="KW-1133">Transmembrane helix</keyword>
<protein>
    <recommendedName>
        <fullName evidence="6">G-protein coupled receptors family 1 profile domain-containing protein</fullName>
    </recommendedName>
</protein>
<dbReference type="PROSITE" id="PS50262">
    <property type="entry name" value="G_PROTEIN_RECEP_F1_2"/>
    <property type="match status" value="1"/>
</dbReference>
<feature type="domain" description="G-protein coupled receptors family 1 profile" evidence="6">
    <location>
        <begin position="34"/>
        <end position="296"/>
    </location>
</feature>
<evidence type="ECO:0000256" key="5">
    <source>
        <dbReference type="SAM" id="Phobius"/>
    </source>
</evidence>
<comment type="caution">
    <text evidence="7">The sequence shown here is derived from an EMBL/GenBank/DDBJ whole genome shotgun (WGS) entry which is preliminary data.</text>
</comment>
<feature type="transmembrane region" description="Helical" evidence="5">
    <location>
        <begin position="135"/>
        <end position="158"/>
    </location>
</feature>
<feature type="transmembrane region" description="Helical" evidence="5">
    <location>
        <begin position="272"/>
        <end position="292"/>
    </location>
</feature>
<evidence type="ECO:0000256" key="2">
    <source>
        <dbReference type="ARBA" id="ARBA00022692"/>
    </source>
</evidence>
<dbReference type="GO" id="GO:0004930">
    <property type="term" value="F:G protein-coupled receptor activity"/>
    <property type="evidence" value="ECO:0007669"/>
    <property type="project" value="InterPro"/>
</dbReference>
<keyword evidence="2 5" id="KW-0812">Transmembrane</keyword>
<evidence type="ECO:0000256" key="3">
    <source>
        <dbReference type="ARBA" id="ARBA00022989"/>
    </source>
</evidence>
<name>A0A814BIR7_9BILA</name>
<dbReference type="Proteomes" id="UP000663877">
    <property type="component" value="Unassembled WGS sequence"/>
</dbReference>
<dbReference type="InterPro" id="IPR017452">
    <property type="entry name" value="GPCR_Rhodpsn_7TM"/>
</dbReference>
<evidence type="ECO:0000313" key="8">
    <source>
        <dbReference type="EMBL" id="CAF1507762.1"/>
    </source>
</evidence>